<accession>A0A4S4CYG6</accession>
<dbReference type="PANTHER" id="PTHR42678:SF25">
    <property type="entry name" value="AMIDASE C869.01"/>
    <property type="match status" value="1"/>
</dbReference>
<dbReference type="AlphaFoldDB" id="A0A4S4CYG6"/>
<proteinExistence type="predicted"/>
<evidence type="ECO:0000313" key="2">
    <source>
        <dbReference type="EMBL" id="THF94473.1"/>
    </source>
</evidence>
<gene>
    <name evidence="2" type="ORF">TEA_009481</name>
</gene>
<feature type="domain" description="Amidase" evidence="1">
    <location>
        <begin position="2"/>
        <end position="74"/>
    </location>
</feature>
<organism evidence="2 3">
    <name type="scientific">Camellia sinensis var. sinensis</name>
    <name type="common">China tea</name>
    <dbReference type="NCBI Taxonomy" id="542762"/>
    <lineage>
        <taxon>Eukaryota</taxon>
        <taxon>Viridiplantae</taxon>
        <taxon>Streptophyta</taxon>
        <taxon>Embryophyta</taxon>
        <taxon>Tracheophyta</taxon>
        <taxon>Spermatophyta</taxon>
        <taxon>Magnoliopsida</taxon>
        <taxon>eudicotyledons</taxon>
        <taxon>Gunneridae</taxon>
        <taxon>Pentapetalae</taxon>
        <taxon>asterids</taxon>
        <taxon>Ericales</taxon>
        <taxon>Theaceae</taxon>
        <taxon>Camellia</taxon>
    </lineage>
</organism>
<comment type="caution">
    <text evidence="2">The sequence shown here is derived from an EMBL/GenBank/DDBJ whole genome shotgun (WGS) entry which is preliminary data.</text>
</comment>
<dbReference type="InterPro" id="IPR036928">
    <property type="entry name" value="AS_sf"/>
</dbReference>
<name>A0A4S4CYG6_CAMSN</name>
<dbReference type="SUPFAM" id="SSF75304">
    <property type="entry name" value="Amidase signature (AS) enzymes"/>
    <property type="match status" value="1"/>
</dbReference>
<reference evidence="2 3" key="1">
    <citation type="journal article" date="2018" name="Proc. Natl. Acad. Sci. U.S.A.">
        <title>Draft genome sequence of Camellia sinensis var. sinensis provides insights into the evolution of the tea genome and tea quality.</title>
        <authorList>
            <person name="Wei C."/>
            <person name="Yang H."/>
            <person name="Wang S."/>
            <person name="Zhao J."/>
            <person name="Liu C."/>
            <person name="Gao L."/>
            <person name="Xia E."/>
            <person name="Lu Y."/>
            <person name="Tai Y."/>
            <person name="She G."/>
            <person name="Sun J."/>
            <person name="Cao H."/>
            <person name="Tong W."/>
            <person name="Gao Q."/>
            <person name="Li Y."/>
            <person name="Deng W."/>
            <person name="Jiang X."/>
            <person name="Wang W."/>
            <person name="Chen Q."/>
            <person name="Zhang S."/>
            <person name="Li H."/>
            <person name="Wu J."/>
            <person name="Wang P."/>
            <person name="Li P."/>
            <person name="Shi C."/>
            <person name="Zheng F."/>
            <person name="Jian J."/>
            <person name="Huang B."/>
            <person name="Shan D."/>
            <person name="Shi M."/>
            <person name="Fang C."/>
            <person name="Yue Y."/>
            <person name="Li F."/>
            <person name="Li D."/>
            <person name="Wei S."/>
            <person name="Han B."/>
            <person name="Jiang C."/>
            <person name="Yin Y."/>
            <person name="Xia T."/>
            <person name="Zhang Z."/>
            <person name="Bennetzen J.L."/>
            <person name="Zhao S."/>
            <person name="Wan X."/>
        </authorList>
    </citation>
    <scope>NUCLEOTIDE SEQUENCE [LARGE SCALE GENOMIC DNA]</scope>
    <source>
        <strain evidence="3">cv. Shuchazao</strain>
        <tissue evidence="2">Leaf</tissue>
    </source>
</reference>
<protein>
    <recommendedName>
        <fullName evidence="1">Amidase domain-containing protein</fullName>
    </recommendedName>
</protein>
<dbReference type="STRING" id="542762.A0A4S4CYG6"/>
<evidence type="ECO:0000259" key="1">
    <source>
        <dbReference type="Pfam" id="PF01425"/>
    </source>
</evidence>
<dbReference type="Gene3D" id="3.90.1300.10">
    <property type="entry name" value="Amidase signature (AS) domain"/>
    <property type="match status" value="2"/>
</dbReference>
<evidence type="ECO:0000313" key="3">
    <source>
        <dbReference type="Proteomes" id="UP000306102"/>
    </source>
</evidence>
<sequence length="281" mass="30019">MQNPYVLSGNTCGSSSGSAISVAANMVSVSLGTETDGSIICPADHNSVVGIKPTVGLTSRAGVVTISPRQDTIGDFEATKEAAKFIPAGGYKQFLNKDDLKGKRLGVVRNTFLALLNRSKAVATFEHHLYTLRQGSATIVDNLEITNVNVILDPYQSGEEKTEIFYASEFTNGLGEEERMAIEAMENLSRDGIEKLMKENKLDAMVTPGSGAPSVLAIGGYLAISVPAGYDSDGMPFGICFGGLKGTESKLIEIADGFEQATMVRRPPFSLSMEWNKDAYV</sequence>
<dbReference type="Proteomes" id="UP000306102">
    <property type="component" value="Unassembled WGS sequence"/>
</dbReference>
<dbReference type="InterPro" id="IPR023631">
    <property type="entry name" value="Amidase_dom"/>
</dbReference>
<keyword evidence="3" id="KW-1185">Reference proteome</keyword>
<dbReference type="EMBL" id="SDRB02013649">
    <property type="protein sequence ID" value="THF94473.1"/>
    <property type="molecule type" value="Genomic_DNA"/>
</dbReference>
<dbReference type="PANTHER" id="PTHR42678">
    <property type="entry name" value="AMIDASE"/>
    <property type="match status" value="1"/>
</dbReference>
<dbReference type="Pfam" id="PF01425">
    <property type="entry name" value="Amidase"/>
    <property type="match status" value="1"/>
</dbReference>